<gene>
    <name evidence="1" type="ORF">CCS01_03545</name>
</gene>
<comment type="caution">
    <text evidence="1">The sequence shown here is derived from an EMBL/GenBank/DDBJ whole genome shotgun (WGS) entry which is preliminary data.</text>
</comment>
<dbReference type="RefSeq" id="WP_104517462.1">
    <property type="nucleotide sequence ID" value="NZ_NHRY01000048.1"/>
</dbReference>
<evidence type="ECO:0008006" key="3">
    <source>
        <dbReference type="Google" id="ProtNLM"/>
    </source>
</evidence>
<evidence type="ECO:0000313" key="1">
    <source>
        <dbReference type="EMBL" id="PPQ37431.1"/>
    </source>
</evidence>
<dbReference type="OrthoDB" id="9816043at2"/>
<dbReference type="AlphaFoldDB" id="A0A2S6NML2"/>
<sequence length="313" mass="34010">MRVTGPFTVESLSPHRVLPTDAEDTAILEALAAETGEPLPPRHKLRTKPDGVPDSGSDFVTAVLDNLAKAGVQNTKKKERLTFATIRPWPGQGTVAAEATYEEAGQPRRAAIVIGPEYGTVGQELVRAAARDCRDWADALIVCGFAFDPQVGETTMNLGRLTVLKARMSQELHAADAYKAGGGNLFVVFGEPDITLDRDAAGLCVVRLLGVDIFDPTTGEVRSSGRVQDDVACWFIDTDYDGDSFFVRHAYFLGGKDPFEKLKAALKADVDQDAWASLYRTESRPFAPPKQGRVAVKVINHYGDEAMRVFKVA</sequence>
<dbReference type="Proteomes" id="UP000239724">
    <property type="component" value="Unassembled WGS sequence"/>
</dbReference>
<organism evidence="1 2">
    <name type="scientific">Rhodopila globiformis</name>
    <name type="common">Rhodopseudomonas globiformis</name>
    <dbReference type="NCBI Taxonomy" id="1071"/>
    <lineage>
        <taxon>Bacteria</taxon>
        <taxon>Pseudomonadati</taxon>
        <taxon>Pseudomonadota</taxon>
        <taxon>Alphaproteobacteria</taxon>
        <taxon>Acetobacterales</taxon>
        <taxon>Acetobacteraceae</taxon>
        <taxon>Rhodopila</taxon>
    </lineage>
</organism>
<reference evidence="1 2" key="1">
    <citation type="journal article" date="2018" name="Arch. Microbiol.">
        <title>New insights into the metabolic potential of the phototrophic purple bacterium Rhodopila globiformis DSM 161(T) from its draft genome sequence and evidence for a vanadium-dependent nitrogenase.</title>
        <authorList>
            <person name="Imhoff J.F."/>
            <person name="Rahn T."/>
            <person name="Kunzel S."/>
            <person name="Neulinger S.C."/>
        </authorList>
    </citation>
    <scope>NUCLEOTIDE SEQUENCE [LARGE SCALE GENOMIC DNA]</scope>
    <source>
        <strain evidence="1 2">DSM 161</strain>
    </source>
</reference>
<name>A0A2S6NML2_RHOGL</name>
<protein>
    <recommendedName>
        <fullName evidence="3">Site-specific DNA-methyltransferase</fullName>
    </recommendedName>
</protein>
<evidence type="ECO:0000313" key="2">
    <source>
        <dbReference type="Proteomes" id="UP000239724"/>
    </source>
</evidence>
<proteinExistence type="predicted"/>
<keyword evidence="2" id="KW-1185">Reference proteome</keyword>
<dbReference type="EMBL" id="NHRY01000048">
    <property type="protein sequence ID" value="PPQ37431.1"/>
    <property type="molecule type" value="Genomic_DNA"/>
</dbReference>
<accession>A0A2S6NML2</accession>